<dbReference type="AlphaFoldDB" id="A0AA36CVY9"/>
<comment type="caution">
    <text evidence="4">The sequence shown here is derived from an EMBL/GenBank/DDBJ whole genome shotgun (WGS) entry which is preliminary data.</text>
</comment>
<sequence>MWASRCLRLPKKPFAELDYARNMPKEYVKRVQRAVPKKVWGDRFGAPDIVRWNVHPDDVKPSNQRPWEEDQLRDAIKKQNEYHKQKVLRKFYAIKPAKVKRMPDQEWTFFPGDIVEVKVGKDKRRQGTICRVSRDTNEVFVDGLHTKLTDMMSKENAERLGVDQQLTWSEQALSVEKGHVQLVDPNDNEPCTASWKLNGDEWIRISDRTGYEIPIPAQAEVTYDYVQIDKYIEADKDTPADEVLKITYQPQLASFEDEITKAHGAHDERKPQKTYWY</sequence>
<evidence type="ECO:0008006" key="6">
    <source>
        <dbReference type="Google" id="ProtNLM"/>
    </source>
</evidence>
<dbReference type="InterPro" id="IPR041988">
    <property type="entry name" value="Ribosomal_uL24_KOW"/>
</dbReference>
<dbReference type="InterPro" id="IPR014722">
    <property type="entry name" value="Rib_uL2_dom2"/>
</dbReference>
<dbReference type="Proteomes" id="UP001177023">
    <property type="component" value="Unassembled WGS sequence"/>
</dbReference>
<protein>
    <recommendedName>
        <fullName evidence="6">KOW domain-containing protein</fullName>
    </recommendedName>
</protein>
<dbReference type="GO" id="GO:0003723">
    <property type="term" value="F:RNA binding"/>
    <property type="evidence" value="ECO:0007669"/>
    <property type="project" value="InterPro"/>
</dbReference>
<feature type="non-terminal residue" evidence="4">
    <location>
        <position position="1"/>
    </location>
</feature>
<organism evidence="4 5">
    <name type="scientific">Mesorhabditis spiculigera</name>
    <dbReference type="NCBI Taxonomy" id="96644"/>
    <lineage>
        <taxon>Eukaryota</taxon>
        <taxon>Metazoa</taxon>
        <taxon>Ecdysozoa</taxon>
        <taxon>Nematoda</taxon>
        <taxon>Chromadorea</taxon>
        <taxon>Rhabditida</taxon>
        <taxon>Rhabditina</taxon>
        <taxon>Rhabditomorpha</taxon>
        <taxon>Rhabditoidea</taxon>
        <taxon>Rhabditidae</taxon>
        <taxon>Mesorhabditinae</taxon>
        <taxon>Mesorhabditis</taxon>
    </lineage>
</organism>
<name>A0AA36CVY9_9BILA</name>
<evidence type="ECO:0000313" key="5">
    <source>
        <dbReference type="Proteomes" id="UP001177023"/>
    </source>
</evidence>
<dbReference type="SUPFAM" id="SSF50104">
    <property type="entry name" value="Translation proteins SH3-like domain"/>
    <property type="match status" value="1"/>
</dbReference>
<accession>A0AA36CVY9</accession>
<dbReference type="PANTHER" id="PTHR12903">
    <property type="entry name" value="MITOCHONDRIAL RIBOSOMAL PROTEIN L24"/>
    <property type="match status" value="1"/>
</dbReference>
<reference evidence="4" key="1">
    <citation type="submission" date="2023-06" db="EMBL/GenBank/DDBJ databases">
        <authorList>
            <person name="Delattre M."/>
        </authorList>
    </citation>
    <scope>NUCLEOTIDE SEQUENCE</scope>
    <source>
        <strain evidence="4">AF72</strain>
    </source>
</reference>
<evidence type="ECO:0000256" key="1">
    <source>
        <dbReference type="ARBA" id="ARBA00010618"/>
    </source>
</evidence>
<gene>
    <name evidence="4" type="ORF">MSPICULIGERA_LOCUS14348</name>
</gene>
<evidence type="ECO:0000256" key="2">
    <source>
        <dbReference type="ARBA" id="ARBA00022980"/>
    </source>
</evidence>
<keyword evidence="2" id="KW-0689">Ribosomal protein</keyword>
<evidence type="ECO:0000256" key="3">
    <source>
        <dbReference type="ARBA" id="ARBA00023274"/>
    </source>
</evidence>
<keyword evidence="5" id="KW-1185">Reference proteome</keyword>
<dbReference type="GO" id="GO:1990904">
    <property type="term" value="C:ribonucleoprotein complex"/>
    <property type="evidence" value="ECO:0007669"/>
    <property type="project" value="UniProtKB-KW"/>
</dbReference>
<proteinExistence type="inferred from homology"/>
<dbReference type="GO" id="GO:0006412">
    <property type="term" value="P:translation"/>
    <property type="evidence" value="ECO:0007669"/>
    <property type="project" value="InterPro"/>
</dbReference>
<comment type="similarity">
    <text evidence="1">Belongs to the universal ribosomal protein uL24 family.</text>
</comment>
<keyword evidence="3" id="KW-0687">Ribonucleoprotein</keyword>
<evidence type="ECO:0000313" key="4">
    <source>
        <dbReference type="EMBL" id="CAJ0576049.1"/>
    </source>
</evidence>
<dbReference type="GO" id="GO:0005840">
    <property type="term" value="C:ribosome"/>
    <property type="evidence" value="ECO:0007669"/>
    <property type="project" value="UniProtKB-KW"/>
</dbReference>
<dbReference type="Gene3D" id="2.30.30.30">
    <property type="match status" value="1"/>
</dbReference>
<dbReference type="InterPro" id="IPR003256">
    <property type="entry name" value="Ribosomal_uL24"/>
</dbReference>
<dbReference type="CDD" id="cd06089">
    <property type="entry name" value="KOW_RPL26"/>
    <property type="match status" value="1"/>
</dbReference>
<dbReference type="GO" id="GO:0003735">
    <property type="term" value="F:structural constituent of ribosome"/>
    <property type="evidence" value="ECO:0007669"/>
    <property type="project" value="InterPro"/>
</dbReference>
<dbReference type="EMBL" id="CATQJA010002642">
    <property type="protein sequence ID" value="CAJ0576049.1"/>
    <property type="molecule type" value="Genomic_DNA"/>
</dbReference>
<dbReference type="InterPro" id="IPR008991">
    <property type="entry name" value="Translation_prot_SH3-like_sf"/>
</dbReference>